<dbReference type="Proteomes" id="UP001597201">
    <property type="component" value="Unassembled WGS sequence"/>
</dbReference>
<evidence type="ECO:0000256" key="2">
    <source>
        <dbReference type="ARBA" id="ARBA00007524"/>
    </source>
</evidence>
<dbReference type="Pfam" id="PF03073">
    <property type="entry name" value="TspO_MBR"/>
    <property type="match status" value="1"/>
</dbReference>
<evidence type="ECO:0000256" key="6">
    <source>
        <dbReference type="SAM" id="Phobius"/>
    </source>
</evidence>
<gene>
    <name evidence="7" type="ORF">ACFQ39_13070</name>
</gene>
<sequence length="154" mass="18265">MNKLFKNLLLFLFINFGSLALGGLLMNNGPQAEWYNSLEKAPWTPPGWVFGFAWTTIMICFSVYMAFLFLKRTDFPLKLLFTIQVLLNISWNYFFFNIHWVNMAMFILISLTVVVFIFLFSFRKEMKWLTLLILPYALWLLVACSLNLYFSMYN</sequence>
<feature type="transmembrane region" description="Helical" evidence="6">
    <location>
        <begin position="129"/>
        <end position="150"/>
    </location>
</feature>
<dbReference type="InterPro" id="IPR004307">
    <property type="entry name" value="TspO_MBR"/>
</dbReference>
<comment type="similarity">
    <text evidence="2">Belongs to the TspO/BZRP family.</text>
</comment>
<evidence type="ECO:0000313" key="7">
    <source>
        <dbReference type="EMBL" id="MFD1316550.1"/>
    </source>
</evidence>
<name>A0ABW3Y553_9FLAO</name>
<dbReference type="Gene3D" id="1.20.1260.100">
    <property type="entry name" value="TspO/MBR protein"/>
    <property type="match status" value="1"/>
</dbReference>
<keyword evidence="8" id="KW-1185">Reference proteome</keyword>
<dbReference type="PANTHER" id="PTHR10057:SF0">
    <property type="entry name" value="TRANSLOCATOR PROTEIN"/>
    <property type="match status" value="1"/>
</dbReference>
<evidence type="ECO:0000256" key="5">
    <source>
        <dbReference type="ARBA" id="ARBA00023136"/>
    </source>
</evidence>
<keyword evidence="5 6" id="KW-0472">Membrane</keyword>
<accession>A0ABW3Y553</accession>
<dbReference type="RefSeq" id="WP_377179633.1">
    <property type="nucleotide sequence ID" value="NZ_JBHTMY010000003.1"/>
</dbReference>
<feature type="transmembrane region" description="Helical" evidence="6">
    <location>
        <begin position="77"/>
        <end position="94"/>
    </location>
</feature>
<dbReference type="PANTHER" id="PTHR10057">
    <property type="entry name" value="PERIPHERAL-TYPE BENZODIAZEPINE RECEPTOR"/>
    <property type="match status" value="1"/>
</dbReference>
<keyword evidence="4 6" id="KW-1133">Transmembrane helix</keyword>
<evidence type="ECO:0000313" key="8">
    <source>
        <dbReference type="Proteomes" id="UP001597201"/>
    </source>
</evidence>
<dbReference type="InterPro" id="IPR038330">
    <property type="entry name" value="TspO/MBR-related_sf"/>
</dbReference>
<dbReference type="EMBL" id="JBHTMY010000003">
    <property type="protein sequence ID" value="MFD1316550.1"/>
    <property type="molecule type" value="Genomic_DNA"/>
</dbReference>
<feature type="transmembrane region" description="Helical" evidence="6">
    <location>
        <begin position="7"/>
        <end position="27"/>
    </location>
</feature>
<comment type="caution">
    <text evidence="7">The sequence shown here is derived from an EMBL/GenBank/DDBJ whole genome shotgun (WGS) entry which is preliminary data.</text>
</comment>
<evidence type="ECO:0000256" key="1">
    <source>
        <dbReference type="ARBA" id="ARBA00004141"/>
    </source>
</evidence>
<evidence type="ECO:0000256" key="3">
    <source>
        <dbReference type="ARBA" id="ARBA00022692"/>
    </source>
</evidence>
<proteinExistence type="inferred from homology"/>
<organism evidence="7 8">
    <name type="scientific">Namhaeicola litoreus</name>
    <dbReference type="NCBI Taxonomy" id="1052145"/>
    <lineage>
        <taxon>Bacteria</taxon>
        <taxon>Pseudomonadati</taxon>
        <taxon>Bacteroidota</taxon>
        <taxon>Flavobacteriia</taxon>
        <taxon>Flavobacteriales</taxon>
        <taxon>Flavobacteriaceae</taxon>
        <taxon>Namhaeicola</taxon>
    </lineage>
</organism>
<protein>
    <submittedName>
        <fullName evidence="7">TspO/MBR family protein</fullName>
    </submittedName>
</protein>
<comment type="subcellular location">
    <subcellularLocation>
        <location evidence="1">Membrane</location>
        <topology evidence="1">Multi-pass membrane protein</topology>
    </subcellularLocation>
</comment>
<keyword evidence="3 6" id="KW-0812">Transmembrane</keyword>
<evidence type="ECO:0000256" key="4">
    <source>
        <dbReference type="ARBA" id="ARBA00022989"/>
    </source>
</evidence>
<reference evidence="8" key="1">
    <citation type="journal article" date="2019" name="Int. J. Syst. Evol. Microbiol.">
        <title>The Global Catalogue of Microorganisms (GCM) 10K type strain sequencing project: providing services to taxonomists for standard genome sequencing and annotation.</title>
        <authorList>
            <consortium name="The Broad Institute Genomics Platform"/>
            <consortium name="The Broad Institute Genome Sequencing Center for Infectious Disease"/>
            <person name="Wu L."/>
            <person name="Ma J."/>
        </authorList>
    </citation>
    <scope>NUCLEOTIDE SEQUENCE [LARGE SCALE GENOMIC DNA]</scope>
    <source>
        <strain evidence="8">CCUG 61485</strain>
    </source>
</reference>
<feature type="transmembrane region" description="Helical" evidence="6">
    <location>
        <begin position="100"/>
        <end position="122"/>
    </location>
</feature>
<feature type="transmembrane region" description="Helical" evidence="6">
    <location>
        <begin position="47"/>
        <end position="70"/>
    </location>
</feature>
<dbReference type="CDD" id="cd15904">
    <property type="entry name" value="TSPO_MBR"/>
    <property type="match status" value="1"/>
</dbReference>